<keyword evidence="4" id="KW-0479">Metal-binding</keyword>
<keyword evidence="2" id="KW-0349">Heme</keyword>
<keyword evidence="7 8" id="KW-0472">Membrane</keyword>
<dbReference type="AlphaFoldDB" id="A0A381PGZ5"/>
<gene>
    <name evidence="9" type="ORF">METZ01_LOCUS19140</name>
</gene>
<name>A0A381PGZ5_9ZZZZ</name>
<sequence>MKYIFNFILIFMFNSALAANDTVVLEKAYNEPDDKDSLQRGARNFMNYCSGCHSLEYIRYSTIADGLGISEEELMQNLMFNAAKPFEKVRSSMPPEQASKWFGVAPPDLTLMARAKGTDYIFTFLKGFYIDPNSPTGVDNVVLEGTSMPHVLWELQGLKRPFEGLEEHSGDVDLEFLTTGKLSVEEYDQFIRDTVNFLEYVSEPIRSTRRNLGFWVLMFLFFFLMLSYSLKKEIWKDV</sequence>
<dbReference type="Gene3D" id="1.20.5.100">
    <property type="entry name" value="Cytochrome c1, transmembrane anchor, C-terminal"/>
    <property type="match status" value="1"/>
</dbReference>
<comment type="subcellular location">
    <subcellularLocation>
        <location evidence="1">Membrane</location>
    </subcellularLocation>
</comment>
<dbReference type="GO" id="GO:0020037">
    <property type="term" value="F:heme binding"/>
    <property type="evidence" value="ECO:0007669"/>
    <property type="project" value="InterPro"/>
</dbReference>
<evidence type="ECO:0000256" key="4">
    <source>
        <dbReference type="ARBA" id="ARBA00022723"/>
    </source>
</evidence>
<dbReference type="GO" id="GO:0009055">
    <property type="term" value="F:electron transfer activity"/>
    <property type="evidence" value="ECO:0007669"/>
    <property type="project" value="InterPro"/>
</dbReference>
<dbReference type="SUPFAM" id="SSF46626">
    <property type="entry name" value="Cytochrome c"/>
    <property type="match status" value="1"/>
</dbReference>
<evidence type="ECO:0000256" key="8">
    <source>
        <dbReference type="SAM" id="Phobius"/>
    </source>
</evidence>
<dbReference type="GO" id="GO:0046872">
    <property type="term" value="F:metal ion binding"/>
    <property type="evidence" value="ECO:0007669"/>
    <property type="project" value="UniProtKB-KW"/>
</dbReference>
<accession>A0A381PGZ5</accession>
<protein>
    <recommendedName>
        <fullName evidence="10">Cytochrome c domain-containing protein</fullName>
    </recommendedName>
</protein>
<dbReference type="GO" id="GO:0016020">
    <property type="term" value="C:membrane"/>
    <property type="evidence" value="ECO:0007669"/>
    <property type="project" value="UniProtKB-SubCell"/>
</dbReference>
<dbReference type="PRINTS" id="PR00603">
    <property type="entry name" value="CYTOCHROMEC1"/>
</dbReference>
<evidence type="ECO:0000256" key="6">
    <source>
        <dbReference type="ARBA" id="ARBA00023004"/>
    </source>
</evidence>
<dbReference type="InterPro" id="IPR002326">
    <property type="entry name" value="Cyt_c1"/>
</dbReference>
<evidence type="ECO:0000256" key="3">
    <source>
        <dbReference type="ARBA" id="ARBA00022692"/>
    </source>
</evidence>
<dbReference type="PANTHER" id="PTHR10266:SF3">
    <property type="entry name" value="CYTOCHROME C1, HEME PROTEIN, MITOCHONDRIAL"/>
    <property type="match status" value="1"/>
</dbReference>
<evidence type="ECO:0008006" key="10">
    <source>
        <dbReference type="Google" id="ProtNLM"/>
    </source>
</evidence>
<dbReference type="Gene3D" id="1.10.760.10">
    <property type="entry name" value="Cytochrome c-like domain"/>
    <property type="match status" value="1"/>
</dbReference>
<dbReference type="EMBL" id="UINC01000980">
    <property type="protein sequence ID" value="SUZ66286.1"/>
    <property type="molecule type" value="Genomic_DNA"/>
</dbReference>
<proteinExistence type="predicted"/>
<dbReference type="InterPro" id="IPR036909">
    <property type="entry name" value="Cyt_c-like_dom_sf"/>
</dbReference>
<keyword evidence="6" id="KW-0408">Iron</keyword>
<keyword evidence="5 8" id="KW-1133">Transmembrane helix</keyword>
<dbReference type="Pfam" id="PF02167">
    <property type="entry name" value="Cytochrom_C1"/>
    <property type="match status" value="2"/>
</dbReference>
<dbReference type="PANTHER" id="PTHR10266">
    <property type="entry name" value="CYTOCHROME C1"/>
    <property type="match status" value="1"/>
</dbReference>
<evidence type="ECO:0000256" key="2">
    <source>
        <dbReference type="ARBA" id="ARBA00022617"/>
    </source>
</evidence>
<evidence type="ECO:0000256" key="5">
    <source>
        <dbReference type="ARBA" id="ARBA00022989"/>
    </source>
</evidence>
<feature type="transmembrane region" description="Helical" evidence="8">
    <location>
        <begin position="212"/>
        <end position="230"/>
    </location>
</feature>
<keyword evidence="3 8" id="KW-0812">Transmembrane</keyword>
<organism evidence="9">
    <name type="scientific">marine metagenome</name>
    <dbReference type="NCBI Taxonomy" id="408172"/>
    <lineage>
        <taxon>unclassified sequences</taxon>
        <taxon>metagenomes</taxon>
        <taxon>ecological metagenomes</taxon>
    </lineage>
</organism>
<evidence type="ECO:0000313" key="9">
    <source>
        <dbReference type="EMBL" id="SUZ66286.1"/>
    </source>
</evidence>
<reference evidence="9" key="1">
    <citation type="submission" date="2018-05" db="EMBL/GenBank/DDBJ databases">
        <authorList>
            <person name="Lanie J.A."/>
            <person name="Ng W.-L."/>
            <person name="Kazmierczak K.M."/>
            <person name="Andrzejewski T.M."/>
            <person name="Davidsen T.M."/>
            <person name="Wayne K.J."/>
            <person name="Tettelin H."/>
            <person name="Glass J.I."/>
            <person name="Rusch D."/>
            <person name="Podicherti R."/>
            <person name="Tsui H.-C.T."/>
            <person name="Winkler M.E."/>
        </authorList>
    </citation>
    <scope>NUCLEOTIDE SEQUENCE</scope>
</reference>
<evidence type="ECO:0000256" key="7">
    <source>
        <dbReference type="ARBA" id="ARBA00023136"/>
    </source>
</evidence>
<evidence type="ECO:0000256" key="1">
    <source>
        <dbReference type="ARBA" id="ARBA00004370"/>
    </source>
</evidence>